<dbReference type="OrthoDB" id="407146at2759"/>
<gene>
    <name evidence="6" type="ORF">PSEUBRA_SCAF4g04938</name>
</gene>
<keyword evidence="4" id="KW-0788">Thiol protease</keyword>
<dbReference type="GO" id="GO:0006508">
    <property type="term" value="P:proteolysis"/>
    <property type="evidence" value="ECO:0007669"/>
    <property type="project" value="UniProtKB-KW"/>
</dbReference>
<reference evidence="7" key="1">
    <citation type="journal article" date="2013" name="Genome Announc.">
        <title>Draft genome sequence of Pseudozyma brasiliensis sp. nov. strain GHG001, a high producer of endo-1,4-xylanase isolated from an insect pest of sugarcane.</title>
        <authorList>
            <person name="Oliveira J.V.D.C."/>
            <person name="dos Santos R.A.C."/>
            <person name="Borges T.A."/>
            <person name="Riano-Pachon D.M."/>
            <person name="Goldman G.H."/>
        </authorList>
    </citation>
    <scope>NUCLEOTIDE SEQUENCE [LARGE SCALE GENOMIC DNA]</scope>
    <source>
        <strain evidence="7">GHG001</strain>
    </source>
</reference>
<dbReference type="RefSeq" id="XP_016290781.1">
    <property type="nucleotide sequence ID" value="XM_016438319.1"/>
</dbReference>
<sequence length="298" mass="32559">MAPTPRRELNILLTGFGPFMSVGNNPSWLAVKPLHNTLLDLSTSPTLSPPGSSTAPASESGGQRVQARVQTLQVPVHYGSVLDLVPRLHGQTPPPEAEFWHDPRLDPDFGGKVGEHYPDAYPFDAPPDGWDVVIHVGVGRGGSIRCETQAHQYSYGKPDAHTAFAPRITLSSTELERLNPKYLDQDGHPRGFPSSYEGFNAIESTPVPVSSLIASLHSCGVRKEELQQSFDPGRYLCDYIFYCSLCEAKRDGRGTLVLFVHVPPAEDVGVERCSEVIRGIAWFVAKQRADQMAKESGA</sequence>
<accession>V5GII2</accession>
<organism evidence="6 7">
    <name type="scientific">Kalmanozyma brasiliensis (strain GHG001)</name>
    <name type="common">Yeast</name>
    <name type="synonym">Pseudozyma brasiliensis</name>
    <dbReference type="NCBI Taxonomy" id="1365824"/>
    <lineage>
        <taxon>Eukaryota</taxon>
        <taxon>Fungi</taxon>
        <taxon>Dikarya</taxon>
        <taxon>Basidiomycota</taxon>
        <taxon>Ustilaginomycotina</taxon>
        <taxon>Ustilaginomycetes</taxon>
        <taxon>Ustilaginales</taxon>
        <taxon>Ustilaginaceae</taxon>
        <taxon>Kalmanozyma</taxon>
    </lineage>
</organism>
<evidence type="ECO:0000256" key="4">
    <source>
        <dbReference type="ARBA" id="ARBA00022807"/>
    </source>
</evidence>
<dbReference type="PANTHER" id="PTHR23402:SF1">
    <property type="entry name" value="PYROGLUTAMYL-PEPTIDASE I"/>
    <property type="match status" value="1"/>
</dbReference>
<keyword evidence="2" id="KW-0645">Protease</keyword>
<dbReference type="eggNOG" id="KOG4755">
    <property type="taxonomic scope" value="Eukaryota"/>
</dbReference>
<dbReference type="STRING" id="1365824.V5GII2"/>
<dbReference type="AlphaFoldDB" id="V5GII2"/>
<evidence type="ECO:0000256" key="2">
    <source>
        <dbReference type="ARBA" id="ARBA00022670"/>
    </source>
</evidence>
<dbReference type="SUPFAM" id="SSF53182">
    <property type="entry name" value="Pyrrolidone carboxyl peptidase (pyroglutamate aminopeptidase)"/>
    <property type="match status" value="1"/>
</dbReference>
<dbReference type="PANTHER" id="PTHR23402">
    <property type="entry name" value="PROTEASE FAMILY C15 PYROGLUTAMYL-PEPTIDASE I-RELATED"/>
    <property type="match status" value="1"/>
</dbReference>
<protein>
    <recommendedName>
        <fullName evidence="8">Peptidase C15, pyroglutamyl peptidase I-like protein</fullName>
    </recommendedName>
</protein>
<feature type="region of interest" description="Disordered" evidence="5">
    <location>
        <begin position="42"/>
        <end position="65"/>
    </location>
</feature>
<proteinExistence type="inferred from homology"/>
<dbReference type="GeneID" id="27421012"/>
<evidence type="ECO:0000256" key="3">
    <source>
        <dbReference type="ARBA" id="ARBA00022801"/>
    </source>
</evidence>
<name>V5GII2_KALBG</name>
<evidence type="ECO:0000313" key="7">
    <source>
        <dbReference type="Proteomes" id="UP000019377"/>
    </source>
</evidence>
<evidence type="ECO:0000313" key="6">
    <source>
        <dbReference type="EMBL" id="EST05792.1"/>
    </source>
</evidence>
<evidence type="ECO:0000256" key="5">
    <source>
        <dbReference type="SAM" id="MobiDB-lite"/>
    </source>
</evidence>
<dbReference type="Proteomes" id="UP000019377">
    <property type="component" value="Unassembled WGS sequence"/>
</dbReference>
<evidence type="ECO:0000256" key="1">
    <source>
        <dbReference type="ARBA" id="ARBA00006641"/>
    </source>
</evidence>
<dbReference type="EMBL" id="KI545884">
    <property type="protein sequence ID" value="EST05792.1"/>
    <property type="molecule type" value="Genomic_DNA"/>
</dbReference>
<dbReference type="InterPro" id="IPR036440">
    <property type="entry name" value="Peptidase_C15-like_sf"/>
</dbReference>
<keyword evidence="7" id="KW-1185">Reference proteome</keyword>
<comment type="similarity">
    <text evidence="1">Belongs to the peptidase C15 family.</text>
</comment>
<dbReference type="InterPro" id="IPR016125">
    <property type="entry name" value="Peptidase_C15-like"/>
</dbReference>
<dbReference type="HOGENOM" id="CLU_043960_1_0_1"/>
<keyword evidence="3" id="KW-0378">Hydrolase</keyword>
<dbReference type="OMA" id="HKNGYRM"/>
<feature type="compositionally biased region" description="Low complexity" evidence="5">
    <location>
        <begin position="42"/>
        <end position="62"/>
    </location>
</feature>
<dbReference type="GO" id="GO:0008234">
    <property type="term" value="F:cysteine-type peptidase activity"/>
    <property type="evidence" value="ECO:0007669"/>
    <property type="project" value="UniProtKB-KW"/>
</dbReference>
<dbReference type="Gene3D" id="3.40.630.20">
    <property type="entry name" value="Peptidase C15, pyroglutamyl peptidase I-like"/>
    <property type="match status" value="1"/>
</dbReference>
<evidence type="ECO:0008006" key="8">
    <source>
        <dbReference type="Google" id="ProtNLM"/>
    </source>
</evidence>